<dbReference type="EMBL" id="ML976714">
    <property type="protein sequence ID" value="KAF1968977.1"/>
    <property type="molecule type" value="Genomic_DNA"/>
</dbReference>
<keyword evidence="1" id="KW-0472">Membrane</keyword>
<keyword evidence="3" id="KW-1185">Reference proteome</keyword>
<protein>
    <submittedName>
        <fullName evidence="2">Uncharacterized protein</fullName>
    </submittedName>
</protein>
<gene>
    <name evidence="2" type="ORF">BU23DRAFT_558007</name>
</gene>
<reference evidence="2" key="1">
    <citation type="journal article" date="2020" name="Stud. Mycol.">
        <title>101 Dothideomycetes genomes: a test case for predicting lifestyles and emergence of pathogens.</title>
        <authorList>
            <person name="Haridas S."/>
            <person name="Albert R."/>
            <person name="Binder M."/>
            <person name="Bloem J."/>
            <person name="Labutti K."/>
            <person name="Salamov A."/>
            <person name="Andreopoulos B."/>
            <person name="Baker S."/>
            <person name="Barry K."/>
            <person name="Bills G."/>
            <person name="Bluhm B."/>
            <person name="Cannon C."/>
            <person name="Castanera R."/>
            <person name="Culley D."/>
            <person name="Daum C."/>
            <person name="Ezra D."/>
            <person name="Gonzalez J."/>
            <person name="Henrissat B."/>
            <person name="Kuo A."/>
            <person name="Liang C."/>
            <person name="Lipzen A."/>
            <person name="Lutzoni F."/>
            <person name="Magnuson J."/>
            <person name="Mondo S."/>
            <person name="Nolan M."/>
            <person name="Ohm R."/>
            <person name="Pangilinan J."/>
            <person name="Park H.-J."/>
            <person name="Ramirez L."/>
            <person name="Alfaro M."/>
            <person name="Sun H."/>
            <person name="Tritt A."/>
            <person name="Yoshinaga Y."/>
            <person name="Zwiers L.-H."/>
            <person name="Turgeon B."/>
            <person name="Goodwin S."/>
            <person name="Spatafora J."/>
            <person name="Crous P."/>
            <person name="Grigoriev I."/>
        </authorList>
    </citation>
    <scope>NUCLEOTIDE SEQUENCE</scope>
    <source>
        <strain evidence="2">CBS 107.79</strain>
    </source>
</reference>
<proteinExistence type="predicted"/>
<keyword evidence="1" id="KW-0812">Transmembrane</keyword>
<keyword evidence="1" id="KW-1133">Transmembrane helix</keyword>
<evidence type="ECO:0000313" key="2">
    <source>
        <dbReference type="EMBL" id="KAF1968977.1"/>
    </source>
</evidence>
<dbReference type="AlphaFoldDB" id="A0A6A5V6M6"/>
<dbReference type="OrthoDB" id="3640831at2759"/>
<accession>A0A6A5V6M6</accession>
<evidence type="ECO:0000313" key="3">
    <source>
        <dbReference type="Proteomes" id="UP000800036"/>
    </source>
</evidence>
<dbReference type="Proteomes" id="UP000800036">
    <property type="component" value="Unassembled WGS sequence"/>
</dbReference>
<organism evidence="2 3">
    <name type="scientific">Bimuria novae-zelandiae CBS 107.79</name>
    <dbReference type="NCBI Taxonomy" id="1447943"/>
    <lineage>
        <taxon>Eukaryota</taxon>
        <taxon>Fungi</taxon>
        <taxon>Dikarya</taxon>
        <taxon>Ascomycota</taxon>
        <taxon>Pezizomycotina</taxon>
        <taxon>Dothideomycetes</taxon>
        <taxon>Pleosporomycetidae</taxon>
        <taxon>Pleosporales</taxon>
        <taxon>Massarineae</taxon>
        <taxon>Didymosphaeriaceae</taxon>
        <taxon>Bimuria</taxon>
    </lineage>
</organism>
<feature type="transmembrane region" description="Helical" evidence="1">
    <location>
        <begin position="35"/>
        <end position="55"/>
    </location>
</feature>
<evidence type="ECO:0000256" key="1">
    <source>
        <dbReference type="SAM" id="Phobius"/>
    </source>
</evidence>
<name>A0A6A5V6M6_9PLEO</name>
<sequence length="66" mass="7502">MPNQQQPSFSQRFLRGAGETNNANLWGPTQWVVNMVQYMITLVLIMAGEGIKAVFTRQKPRRGHEA</sequence>